<sequence>MYGISGERRRTGTGFQIMLLVLMFPVWIVFTAASVLIDVFFGKILACFRSLLYN</sequence>
<comment type="caution">
    <text evidence="2">The sequence shown here is derived from an EMBL/GenBank/DDBJ whole genome shotgun (WGS) entry which is preliminary data.</text>
</comment>
<evidence type="ECO:0000256" key="1">
    <source>
        <dbReference type="SAM" id="Phobius"/>
    </source>
</evidence>
<reference evidence="2 3" key="1">
    <citation type="submission" date="2019-02" db="EMBL/GenBank/DDBJ databases">
        <title>Genomic Encyclopedia of Type Strains, Phase IV (KMG-IV): sequencing the most valuable type-strain genomes for metagenomic binning, comparative biology and taxonomic classification.</title>
        <authorList>
            <person name="Goeker M."/>
        </authorList>
    </citation>
    <scope>NUCLEOTIDE SEQUENCE [LARGE SCALE GENOMIC DNA]</scope>
    <source>
        <strain evidence="2 3">DSM 29486</strain>
    </source>
</reference>
<accession>A0A4Q7PPL3</accession>
<gene>
    <name evidence="2" type="ORF">EV209_1091</name>
</gene>
<dbReference type="EMBL" id="SGXF01000001">
    <property type="protein sequence ID" value="RZT02959.1"/>
    <property type="molecule type" value="Genomic_DNA"/>
</dbReference>
<dbReference type="Proteomes" id="UP000292927">
    <property type="component" value="Unassembled WGS sequence"/>
</dbReference>
<protein>
    <submittedName>
        <fullName evidence="2">Uncharacterized protein</fullName>
    </submittedName>
</protein>
<keyword evidence="1" id="KW-1133">Transmembrane helix</keyword>
<keyword evidence="1" id="KW-0812">Transmembrane</keyword>
<proteinExistence type="predicted"/>
<keyword evidence="3" id="KW-1185">Reference proteome</keyword>
<evidence type="ECO:0000313" key="2">
    <source>
        <dbReference type="EMBL" id="RZT02959.1"/>
    </source>
</evidence>
<evidence type="ECO:0000313" key="3">
    <source>
        <dbReference type="Proteomes" id="UP000292927"/>
    </source>
</evidence>
<name>A0A4Q7PPL3_9FIRM</name>
<dbReference type="AlphaFoldDB" id="A0A4Q7PPL3"/>
<feature type="transmembrane region" description="Helical" evidence="1">
    <location>
        <begin position="15"/>
        <end position="41"/>
    </location>
</feature>
<keyword evidence="1" id="KW-0472">Membrane</keyword>
<organism evidence="2 3">
    <name type="scientific">Cuneatibacter caecimuris</name>
    <dbReference type="NCBI Taxonomy" id="1796618"/>
    <lineage>
        <taxon>Bacteria</taxon>
        <taxon>Bacillati</taxon>
        <taxon>Bacillota</taxon>
        <taxon>Clostridia</taxon>
        <taxon>Lachnospirales</taxon>
        <taxon>Lachnospiraceae</taxon>
        <taxon>Cuneatibacter</taxon>
    </lineage>
</organism>